<evidence type="ECO:0000259" key="1">
    <source>
        <dbReference type="Pfam" id="PF13577"/>
    </source>
</evidence>
<evidence type="ECO:0000313" key="3">
    <source>
        <dbReference type="Proteomes" id="UP000252289"/>
    </source>
</evidence>
<reference evidence="2 3" key="1">
    <citation type="journal article" date="2018" name="Microbiome">
        <title>Fine metagenomic profile of the Mediterranean stratified and mixed water columns revealed by assembly and recruitment.</title>
        <authorList>
            <person name="Haro-Moreno J.M."/>
            <person name="Lopez-Perez M."/>
            <person name="De La Torre J.R."/>
            <person name="Picazo A."/>
            <person name="Camacho A."/>
            <person name="Rodriguez-Valera F."/>
        </authorList>
    </citation>
    <scope>NUCLEOTIDE SEQUENCE [LARGE SCALE GENOMIC DNA]</scope>
    <source>
        <strain evidence="2">MED-G50</strain>
    </source>
</reference>
<dbReference type="InterPro" id="IPR032710">
    <property type="entry name" value="NTF2-like_dom_sf"/>
</dbReference>
<dbReference type="EMBL" id="QOQK01000009">
    <property type="protein sequence ID" value="RCL84712.1"/>
    <property type="molecule type" value="Genomic_DNA"/>
</dbReference>
<comment type="caution">
    <text evidence="2">The sequence shown here is derived from an EMBL/GenBank/DDBJ whole genome shotgun (WGS) entry which is preliminary data.</text>
</comment>
<accession>A0A368EMV4</accession>
<feature type="domain" description="SnoaL-like" evidence="1">
    <location>
        <begin position="10"/>
        <end position="155"/>
    </location>
</feature>
<protein>
    <submittedName>
        <fullName evidence="2">Nuclear transport factor 2 family protein</fullName>
    </submittedName>
</protein>
<sequence>MENIDPKDIQELIDRTRIYDVLTRYCRALDRCDVDLMRSVYWDDARDDHGVFNGGAQEFAKFIIREIQQWFEVTMHAIMNVHMEIDDKTACTESYLFAYHKVRGDRNKVEEIFGSKYLSQFDWSKVDGIPHVFYYGGRYVDRLEKRESEWKISHRQVVMDWNHNEISSGIFDEGMFKTLTLRGTRGHMDPVFKNIIG</sequence>
<dbReference type="AlphaFoldDB" id="A0A368EMV4"/>
<dbReference type="Pfam" id="PF13577">
    <property type="entry name" value="SnoaL_4"/>
    <property type="match status" value="1"/>
</dbReference>
<proteinExistence type="predicted"/>
<gene>
    <name evidence="2" type="ORF">DBW64_02910</name>
</gene>
<dbReference type="Gene3D" id="3.10.450.50">
    <property type="match status" value="1"/>
</dbReference>
<dbReference type="CDD" id="cd00531">
    <property type="entry name" value="NTF2_like"/>
    <property type="match status" value="1"/>
</dbReference>
<organism evidence="2 3">
    <name type="scientific">PS1 clade bacterium</name>
    <dbReference type="NCBI Taxonomy" id="2175152"/>
    <lineage>
        <taxon>Bacteria</taxon>
        <taxon>Pseudomonadati</taxon>
        <taxon>Pseudomonadota</taxon>
        <taxon>Alphaproteobacteria</taxon>
        <taxon>PS1 clade</taxon>
    </lineage>
</organism>
<dbReference type="SUPFAM" id="SSF54427">
    <property type="entry name" value="NTF2-like"/>
    <property type="match status" value="1"/>
</dbReference>
<dbReference type="Proteomes" id="UP000252289">
    <property type="component" value="Unassembled WGS sequence"/>
</dbReference>
<dbReference type="InterPro" id="IPR037401">
    <property type="entry name" value="SnoaL-like"/>
</dbReference>
<evidence type="ECO:0000313" key="2">
    <source>
        <dbReference type="EMBL" id="RCL84712.1"/>
    </source>
</evidence>
<name>A0A368EMV4_9PROT</name>